<dbReference type="EMBL" id="LDAU01000094">
    <property type="protein sequence ID" value="KRX06580.1"/>
    <property type="molecule type" value="Genomic_DNA"/>
</dbReference>
<keyword evidence="14" id="KW-0966">Cell projection</keyword>
<comment type="similarity">
    <text evidence="4">Belongs to the V-ATPase E subunit family.</text>
</comment>
<reference evidence="18 19" key="1">
    <citation type="journal article" date="2015" name="Sci. Rep.">
        <title>Genome of the facultative scuticociliatosis pathogen Pseudocohnilembus persalinus provides insight into its virulence through horizontal gene transfer.</title>
        <authorList>
            <person name="Xiong J."/>
            <person name="Wang G."/>
            <person name="Cheng J."/>
            <person name="Tian M."/>
            <person name="Pan X."/>
            <person name="Warren A."/>
            <person name="Jiang C."/>
            <person name="Yuan D."/>
            <person name="Miao W."/>
        </authorList>
    </citation>
    <scope>NUCLEOTIDE SEQUENCE [LARGE SCALE GENOMIC DNA]</scope>
    <source>
        <strain evidence="18">36N120E</strain>
    </source>
</reference>
<evidence type="ECO:0000256" key="2">
    <source>
        <dbReference type="ARBA" id="ARBA00004123"/>
    </source>
</evidence>
<dbReference type="OrthoDB" id="2588702at2759"/>
<evidence type="ECO:0000256" key="8">
    <source>
        <dbReference type="ARBA" id="ARBA00022701"/>
    </source>
</evidence>
<dbReference type="InterPro" id="IPR002842">
    <property type="entry name" value="ATPase_V1_Esu"/>
</dbReference>
<dbReference type="GO" id="GO:0005814">
    <property type="term" value="C:centriole"/>
    <property type="evidence" value="ECO:0007669"/>
    <property type="project" value="UniProtKB-SubCell"/>
</dbReference>
<dbReference type="InterPro" id="IPR008280">
    <property type="entry name" value="Tub_FtsZ_C"/>
</dbReference>
<feature type="domain" description="Tubulin/FtsZ GTPase" evidence="17">
    <location>
        <begin position="71"/>
        <end position="284"/>
    </location>
</feature>
<dbReference type="InterPro" id="IPR000217">
    <property type="entry name" value="Tubulin"/>
</dbReference>
<dbReference type="GO" id="GO:0005929">
    <property type="term" value="C:cilium"/>
    <property type="evidence" value="ECO:0007669"/>
    <property type="project" value="UniProtKB-SubCell"/>
</dbReference>
<dbReference type="GO" id="GO:0030030">
    <property type="term" value="P:cell projection organization"/>
    <property type="evidence" value="ECO:0007669"/>
    <property type="project" value="UniProtKB-KW"/>
</dbReference>
<dbReference type="PRINTS" id="PR01224">
    <property type="entry name" value="DELTATUBULIN"/>
</dbReference>
<dbReference type="AlphaFoldDB" id="A0A0V0QWL1"/>
<comment type="similarity">
    <text evidence="5">Belongs to the tubulin family.</text>
</comment>
<name>A0A0V0QWL1_PSEPJ</name>
<dbReference type="InterPro" id="IPR017975">
    <property type="entry name" value="Tubulin_CS"/>
</dbReference>
<keyword evidence="12" id="KW-0342">GTP-binding</keyword>
<dbReference type="GO" id="GO:0005874">
    <property type="term" value="C:microtubule"/>
    <property type="evidence" value="ECO:0007669"/>
    <property type="project" value="UniProtKB-KW"/>
</dbReference>
<evidence type="ECO:0000313" key="18">
    <source>
        <dbReference type="EMBL" id="KRX06580.1"/>
    </source>
</evidence>
<keyword evidence="13" id="KW-0539">Nucleus</keyword>
<dbReference type="GO" id="GO:0005200">
    <property type="term" value="F:structural constituent of cytoskeleton"/>
    <property type="evidence" value="ECO:0007669"/>
    <property type="project" value="InterPro"/>
</dbReference>
<dbReference type="Gene3D" id="3.40.50.1440">
    <property type="entry name" value="Tubulin/FtsZ, GTPase domain"/>
    <property type="match status" value="1"/>
</dbReference>
<dbReference type="InterPro" id="IPR002967">
    <property type="entry name" value="Delta_tubulin"/>
</dbReference>
<sequence length="704" mass="81969">MGSLFIEIGQCGNQIGLQLMDYLEQSSNQHENSYTQRNDHNIYHSIMIDTEPKILRPILENKKKYNYIDSKNIIYCQHGRGNNWALGFMDAKIQQKKKLQKLQERELKFNRFSLKPKSLLDVTYNMNVNTNQYQADSKNNVPTEQLLKENSQVIENCVDIARKEIEKTDYFMGIQMIQSLGGGTGSGLGSRLLEEFRNIFDDVYITNTVIFPSKSGETTLQHYNTILTLAQLQTYSDSVVYFQNDKINNYLSYSKSQNVEKSIDITNINQYIASNLHNLTRLNDLKNYDKFYFQLLMDTTPMPDFKFMEIFTSPFNFDKNTSWEALTDNICSQISSDDSFVNQDYLKENEENQGFQKTNKSQNIKKHTSISVNTVCKSGDCFKTLRDQKSMQKIVNQKLSNALNPVKWNPDCMNYDYIDEKAKSGIDRKYMTTLANRSNISSIVQDITDIAYSKYQANAFLHWYYKYNVERADFEDAFVCMDNIMVNAIIQEAEEKKDQIISNAKQQHNIDKNRIYNQKRELIQKEFQQKLEEENVKIRIQKSKEVSESRLAKMRTRHELVIKLKEEIEHAVKEEFTSKPDKYKKFMKALTIEAMTKLMEKEVSLRCLKKDQQIVQDIKADCEKEFSAIIQKECGVTVNCKININKANPLDEELTAQGGKITGGVILSCFDERIYCANTLNNRIELIFQEYLPAIRQGLFNENK</sequence>
<dbReference type="InterPro" id="IPR036525">
    <property type="entry name" value="Tubulin/FtsZ_GTPase_sf"/>
</dbReference>
<keyword evidence="8" id="KW-0493">Microtubule</keyword>
<dbReference type="SUPFAM" id="SSF52490">
    <property type="entry name" value="Tubulin nucleotide-binding domain-like"/>
    <property type="match status" value="1"/>
</dbReference>
<dbReference type="Gene3D" id="3.30.2320.30">
    <property type="entry name" value="ATP synthase, E subunit, C-terminal"/>
    <property type="match status" value="1"/>
</dbReference>
<dbReference type="SMART" id="SM00864">
    <property type="entry name" value="Tubulin"/>
    <property type="match status" value="1"/>
</dbReference>
<comment type="subcellular location">
    <subcellularLocation>
        <location evidence="3">Cell projection</location>
        <location evidence="3">Cilium</location>
    </subcellularLocation>
    <subcellularLocation>
        <location evidence="1">Cytoplasm</location>
        <location evidence="1">Cytoskeleton</location>
        <location evidence="1">Microtubule organizing center</location>
        <location evidence="1">Centrosome</location>
        <location evidence="1">Centriole</location>
    </subcellularLocation>
    <subcellularLocation>
        <location evidence="2">Nucleus</location>
    </subcellularLocation>
</comment>
<keyword evidence="11" id="KW-0406">Ion transport</keyword>
<dbReference type="Pfam" id="PF00091">
    <property type="entry name" value="Tubulin"/>
    <property type="match status" value="2"/>
</dbReference>
<evidence type="ECO:0000256" key="16">
    <source>
        <dbReference type="ARBA" id="ARBA00046149"/>
    </source>
</evidence>
<evidence type="ECO:0000256" key="11">
    <source>
        <dbReference type="ARBA" id="ARBA00023065"/>
    </source>
</evidence>
<evidence type="ECO:0000256" key="1">
    <source>
        <dbReference type="ARBA" id="ARBA00004114"/>
    </source>
</evidence>
<dbReference type="Proteomes" id="UP000054937">
    <property type="component" value="Unassembled WGS sequence"/>
</dbReference>
<evidence type="ECO:0000256" key="6">
    <source>
        <dbReference type="ARBA" id="ARBA00014184"/>
    </source>
</evidence>
<evidence type="ECO:0000256" key="4">
    <source>
        <dbReference type="ARBA" id="ARBA00005901"/>
    </source>
</evidence>
<evidence type="ECO:0000256" key="9">
    <source>
        <dbReference type="ARBA" id="ARBA00022741"/>
    </source>
</evidence>
<keyword evidence="19" id="KW-1185">Reference proteome</keyword>
<dbReference type="PROSITE" id="PS00227">
    <property type="entry name" value="TUBULIN"/>
    <property type="match status" value="1"/>
</dbReference>
<evidence type="ECO:0000313" key="19">
    <source>
        <dbReference type="Proteomes" id="UP000054937"/>
    </source>
</evidence>
<dbReference type="GO" id="GO:0005634">
    <property type="term" value="C:nucleus"/>
    <property type="evidence" value="ECO:0007669"/>
    <property type="project" value="UniProtKB-SubCell"/>
</dbReference>
<evidence type="ECO:0000256" key="10">
    <source>
        <dbReference type="ARBA" id="ARBA00022794"/>
    </source>
</evidence>
<dbReference type="SUPFAM" id="SSF55307">
    <property type="entry name" value="Tubulin C-terminal domain-like"/>
    <property type="match status" value="1"/>
</dbReference>
<dbReference type="SUPFAM" id="SSF160527">
    <property type="entry name" value="V-type ATPase subunit E-like"/>
    <property type="match status" value="1"/>
</dbReference>
<dbReference type="GO" id="GO:0007017">
    <property type="term" value="P:microtubule-based process"/>
    <property type="evidence" value="ECO:0007669"/>
    <property type="project" value="InterPro"/>
</dbReference>
<dbReference type="GO" id="GO:0046961">
    <property type="term" value="F:proton-transporting ATPase activity, rotational mechanism"/>
    <property type="evidence" value="ECO:0007669"/>
    <property type="project" value="InterPro"/>
</dbReference>
<dbReference type="Pfam" id="PF01991">
    <property type="entry name" value="vATP-synt_E"/>
    <property type="match status" value="1"/>
</dbReference>
<dbReference type="PRINTS" id="PR01161">
    <property type="entry name" value="TUBULIN"/>
</dbReference>
<accession>A0A0V0QWL1</accession>
<evidence type="ECO:0000256" key="13">
    <source>
        <dbReference type="ARBA" id="ARBA00023242"/>
    </source>
</evidence>
<proteinExistence type="inferred from homology"/>
<evidence type="ECO:0000259" key="17">
    <source>
        <dbReference type="SMART" id="SM00864"/>
    </source>
</evidence>
<keyword evidence="9" id="KW-0547">Nucleotide-binding</keyword>
<evidence type="ECO:0000256" key="3">
    <source>
        <dbReference type="ARBA" id="ARBA00004138"/>
    </source>
</evidence>
<dbReference type="PANTHER" id="PTHR11588">
    <property type="entry name" value="TUBULIN"/>
    <property type="match status" value="1"/>
</dbReference>
<comment type="function">
    <text evidence="16">Acts as a positive regulator of hedgehog signaling and regulates ciliary function.</text>
</comment>
<evidence type="ECO:0000256" key="14">
    <source>
        <dbReference type="ARBA" id="ARBA00023273"/>
    </source>
</evidence>
<dbReference type="Gene3D" id="6.10.250.1620">
    <property type="match status" value="1"/>
</dbReference>
<dbReference type="GO" id="GO:0033178">
    <property type="term" value="C:proton-transporting two-sector ATPase complex, catalytic domain"/>
    <property type="evidence" value="ECO:0007669"/>
    <property type="project" value="InterPro"/>
</dbReference>
<dbReference type="InterPro" id="IPR038495">
    <property type="entry name" value="ATPase_E_C"/>
</dbReference>
<dbReference type="GO" id="GO:0005525">
    <property type="term" value="F:GTP binding"/>
    <property type="evidence" value="ECO:0007669"/>
    <property type="project" value="UniProtKB-KW"/>
</dbReference>
<gene>
    <name evidence="18" type="ORF">PPERSA_13059</name>
</gene>
<evidence type="ECO:0000256" key="12">
    <source>
        <dbReference type="ARBA" id="ARBA00023134"/>
    </source>
</evidence>
<organism evidence="18 19">
    <name type="scientific">Pseudocohnilembus persalinus</name>
    <name type="common">Ciliate</name>
    <dbReference type="NCBI Taxonomy" id="266149"/>
    <lineage>
        <taxon>Eukaryota</taxon>
        <taxon>Sar</taxon>
        <taxon>Alveolata</taxon>
        <taxon>Ciliophora</taxon>
        <taxon>Intramacronucleata</taxon>
        <taxon>Oligohymenophorea</taxon>
        <taxon>Scuticociliatia</taxon>
        <taxon>Philasterida</taxon>
        <taxon>Pseudocohnilembidae</taxon>
        <taxon>Pseudocohnilembus</taxon>
    </lineage>
</organism>
<evidence type="ECO:0000256" key="5">
    <source>
        <dbReference type="ARBA" id="ARBA00009636"/>
    </source>
</evidence>
<evidence type="ECO:0000256" key="15">
    <source>
        <dbReference type="ARBA" id="ARBA00030594"/>
    </source>
</evidence>
<protein>
    <recommendedName>
        <fullName evidence="6">Tubulin delta chain</fullName>
    </recommendedName>
    <alternativeName>
        <fullName evidence="15">Delta-tubulin</fullName>
    </alternativeName>
</protein>
<comment type="caution">
    <text evidence="18">The sequence shown here is derived from an EMBL/GenBank/DDBJ whole genome shotgun (WGS) entry which is preliminary data.</text>
</comment>
<keyword evidence="7" id="KW-0813">Transport</keyword>
<dbReference type="InterPro" id="IPR003008">
    <property type="entry name" value="Tubulin_FtsZ_GTPase"/>
</dbReference>
<evidence type="ECO:0000256" key="7">
    <source>
        <dbReference type="ARBA" id="ARBA00022448"/>
    </source>
</evidence>
<keyword evidence="10" id="KW-0970">Cilium biogenesis/degradation</keyword>
<dbReference type="InParanoid" id="A0A0V0QWL1"/>